<evidence type="ECO:0000256" key="1">
    <source>
        <dbReference type="SAM" id="MobiDB-lite"/>
    </source>
</evidence>
<dbReference type="GO" id="GO:0003677">
    <property type="term" value="F:DNA binding"/>
    <property type="evidence" value="ECO:0007669"/>
    <property type="project" value="InterPro"/>
</dbReference>
<dbReference type="EMBL" id="SMKP01000157">
    <property type="protein sequence ID" value="TDD14074.1"/>
    <property type="molecule type" value="Genomic_DNA"/>
</dbReference>
<dbReference type="SUPFAM" id="SSF47413">
    <property type="entry name" value="lambda repressor-like DNA-binding domains"/>
    <property type="match status" value="1"/>
</dbReference>
<feature type="domain" description="HTH cro/C1-type" evidence="2">
    <location>
        <begin position="10"/>
        <end position="76"/>
    </location>
</feature>
<name>A0A4R4WDD6_9ACTN</name>
<keyword evidence="4" id="KW-1185">Reference proteome</keyword>
<dbReference type="RefSeq" id="WP_132515969.1">
    <property type="nucleotide sequence ID" value="NZ_SMKP01000157.1"/>
</dbReference>
<dbReference type="AlphaFoldDB" id="A0A4R4WDD6"/>
<proteinExistence type="predicted"/>
<evidence type="ECO:0000313" key="3">
    <source>
        <dbReference type="EMBL" id="TDD14074.1"/>
    </source>
</evidence>
<dbReference type="InterPro" id="IPR010982">
    <property type="entry name" value="Lambda_DNA-bd_dom_sf"/>
</dbReference>
<reference evidence="3 4" key="1">
    <citation type="submission" date="2019-03" db="EMBL/GenBank/DDBJ databases">
        <title>Draft genome sequences of novel Actinobacteria.</title>
        <authorList>
            <person name="Sahin N."/>
            <person name="Ay H."/>
            <person name="Saygin H."/>
        </authorList>
    </citation>
    <scope>NUCLEOTIDE SEQUENCE [LARGE SCALE GENOMIC DNA]</scope>
    <source>
        <strain evidence="3 4">KC712</strain>
    </source>
</reference>
<dbReference type="OrthoDB" id="3626437at2"/>
<dbReference type="Pfam" id="PF13443">
    <property type="entry name" value="HTH_26"/>
    <property type="match status" value="1"/>
</dbReference>
<comment type="caution">
    <text evidence="3">The sequence shown here is derived from an EMBL/GenBank/DDBJ whole genome shotgun (WGS) entry which is preliminary data.</text>
</comment>
<gene>
    <name evidence="3" type="ORF">E1294_38825</name>
</gene>
<dbReference type="Proteomes" id="UP000294543">
    <property type="component" value="Unassembled WGS sequence"/>
</dbReference>
<organism evidence="3 4">
    <name type="scientific">Nonomuraea diastatica</name>
    <dbReference type="NCBI Taxonomy" id="1848329"/>
    <lineage>
        <taxon>Bacteria</taxon>
        <taxon>Bacillati</taxon>
        <taxon>Actinomycetota</taxon>
        <taxon>Actinomycetes</taxon>
        <taxon>Streptosporangiales</taxon>
        <taxon>Streptosporangiaceae</taxon>
        <taxon>Nonomuraea</taxon>
    </lineage>
</organism>
<evidence type="ECO:0000259" key="2">
    <source>
        <dbReference type="Pfam" id="PF13443"/>
    </source>
</evidence>
<sequence>MTATFDYRWHLRAVMADRGLYATTDLRPLLAERGFPLSQSQVYRLVAERPERLSLPILMALLDILNCTIEDLIEPVRKADGQEARPSGTQARFGSRPTRARVLPET</sequence>
<evidence type="ECO:0000313" key="4">
    <source>
        <dbReference type="Proteomes" id="UP000294543"/>
    </source>
</evidence>
<accession>A0A4R4WDD6</accession>
<protein>
    <submittedName>
        <fullName evidence="3">XRE family transcriptional regulator</fullName>
    </submittedName>
</protein>
<feature type="region of interest" description="Disordered" evidence="1">
    <location>
        <begin position="79"/>
        <end position="106"/>
    </location>
</feature>
<dbReference type="InterPro" id="IPR001387">
    <property type="entry name" value="Cro/C1-type_HTH"/>
</dbReference>